<organism evidence="1 2">
    <name type="scientific">Candidatus Nitronauta litoralis</name>
    <dbReference type="NCBI Taxonomy" id="2705533"/>
    <lineage>
        <taxon>Bacteria</taxon>
        <taxon>Pseudomonadati</taxon>
        <taxon>Nitrospinota/Tectimicrobiota group</taxon>
        <taxon>Nitrospinota</taxon>
        <taxon>Nitrospinia</taxon>
        <taxon>Nitrospinales</taxon>
        <taxon>Nitrospinaceae</taxon>
        <taxon>Candidatus Nitronauta</taxon>
    </lineage>
</organism>
<proteinExistence type="predicted"/>
<dbReference type="Proteomes" id="UP000594688">
    <property type="component" value="Chromosome"/>
</dbReference>
<protein>
    <submittedName>
        <fullName evidence="1">DUF2750 domain-containing protein</fullName>
    </submittedName>
</protein>
<name>A0A7T0G0D9_9BACT</name>
<dbReference type="AlphaFoldDB" id="A0A7T0G0D9"/>
<dbReference type="InterPro" id="IPR021284">
    <property type="entry name" value="DUF2750"/>
</dbReference>
<evidence type="ECO:0000313" key="1">
    <source>
        <dbReference type="EMBL" id="QPJ62190.1"/>
    </source>
</evidence>
<accession>A0A7T0G0D9</accession>
<evidence type="ECO:0000313" key="2">
    <source>
        <dbReference type="Proteomes" id="UP000594688"/>
    </source>
</evidence>
<gene>
    <name evidence="1" type="ORF">G3M70_10025</name>
</gene>
<sequence>MSQEMDENQFQTLIKLDPGQRYRFAIQKFIETEEVWSLAEDQLWAVGQDPMGRQFLPIWPHPDLANRCRTNNWTGYHPRVITLKAWQERWISGIHSANKFISVFPVPKAGAVMVSPERMRRDLDAQMNLGNQ</sequence>
<dbReference type="Pfam" id="PF11042">
    <property type="entry name" value="DUF2750"/>
    <property type="match status" value="1"/>
</dbReference>
<reference evidence="1 2" key="1">
    <citation type="submission" date="2020-02" db="EMBL/GenBank/DDBJ databases">
        <title>Genomic and physiological characterization of two novel Nitrospinaceae genera.</title>
        <authorList>
            <person name="Mueller A.J."/>
            <person name="Jung M.-Y."/>
            <person name="Strachan C.R."/>
            <person name="Herbold C.W."/>
            <person name="Kirkegaard R.H."/>
            <person name="Daims H."/>
        </authorList>
    </citation>
    <scope>NUCLEOTIDE SEQUENCE [LARGE SCALE GENOMIC DNA]</scope>
    <source>
        <strain evidence="1">EB</strain>
    </source>
</reference>
<dbReference type="EMBL" id="CP048685">
    <property type="protein sequence ID" value="QPJ62190.1"/>
    <property type="molecule type" value="Genomic_DNA"/>
</dbReference>
<dbReference type="KEGG" id="nli:G3M70_10025"/>